<dbReference type="InterPro" id="IPR005302">
    <property type="entry name" value="MoCF_Sase_C"/>
</dbReference>
<dbReference type="PROSITE" id="PS51340">
    <property type="entry name" value="MOSC"/>
    <property type="match status" value="1"/>
</dbReference>
<evidence type="ECO:0000313" key="2">
    <source>
        <dbReference type="EMBL" id="PJJ81449.1"/>
    </source>
</evidence>
<proteinExistence type="predicted"/>
<dbReference type="SUPFAM" id="SSF50800">
    <property type="entry name" value="PK beta-barrel domain-like"/>
    <property type="match status" value="1"/>
</dbReference>
<dbReference type="EMBL" id="PGFH01000001">
    <property type="protein sequence ID" value="PJJ81449.1"/>
    <property type="molecule type" value="Genomic_DNA"/>
</dbReference>
<sequence>MRVTRLRVYPVKSFAGEDVDSAAVNPWGLDQDRRWAIVDSDGKSLTARQHNHLLGLSAHALSDTAVQLSDRDGSSVTVDMAEGGDTIEVSHSGQGTALAARGEVNDWLSERVGLDARLVWQSDPTVRPIDPEDGGQPGEVVSLADGGPLLLASEASLRQLDEWAEADAAPLDMIRFRPNVIIDDLEPFVEESWSQVTIGDVRFRVTMICDRCVMTTIEPTTLERGKEPIRTLAQHRQRDHKTWFGIRLTPLDGGRIHVGDAIDATASVVSQPAAG</sequence>
<name>A0A2M9D6V6_9MICO</name>
<feature type="domain" description="MOSC" evidence="1">
    <location>
        <begin position="123"/>
        <end position="265"/>
    </location>
</feature>
<dbReference type="RefSeq" id="WP_100388128.1">
    <property type="nucleotide sequence ID" value="NZ_BMZU01000001.1"/>
</dbReference>
<dbReference type="InterPro" id="IPR005303">
    <property type="entry name" value="MOCOS_middle"/>
</dbReference>
<dbReference type="PANTHER" id="PTHR14237">
    <property type="entry name" value="MOLYBDOPTERIN COFACTOR SULFURASE MOSC"/>
    <property type="match status" value="1"/>
</dbReference>
<dbReference type="GO" id="GO:0030151">
    <property type="term" value="F:molybdenum ion binding"/>
    <property type="evidence" value="ECO:0007669"/>
    <property type="project" value="InterPro"/>
</dbReference>
<dbReference type="Proteomes" id="UP000231742">
    <property type="component" value="Unassembled WGS sequence"/>
</dbReference>
<dbReference type="Pfam" id="PF03476">
    <property type="entry name" value="MOSC_N"/>
    <property type="match status" value="1"/>
</dbReference>
<dbReference type="PANTHER" id="PTHR14237:SF19">
    <property type="entry name" value="MITOCHONDRIAL AMIDOXIME REDUCING COMPONENT 1"/>
    <property type="match status" value="1"/>
</dbReference>
<protein>
    <recommendedName>
        <fullName evidence="1">MOSC domain-containing protein</fullName>
    </recommendedName>
</protein>
<gene>
    <name evidence="2" type="ORF">CLV85_0626</name>
</gene>
<dbReference type="SUPFAM" id="SSF141673">
    <property type="entry name" value="MOSC N-terminal domain-like"/>
    <property type="match status" value="1"/>
</dbReference>
<dbReference type="InterPro" id="IPR011037">
    <property type="entry name" value="Pyrv_Knase-like_insert_dom_sf"/>
</dbReference>
<reference evidence="2 3" key="1">
    <citation type="submission" date="2017-11" db="EMBL/GenBank/DDBJ databases">
        <title>Genomic Encyclopedia of Archaeal and Bacterial Type Strains, Phase II (KMG-II): From Individual Species to Whole Genera.</title>
        <authorList>
            <person name="Goeker M."/>
        </authorList>
    </citation>
    <scope>NUCLEOTIDE SEQUENCE [LARGE SCALE GENOMIC DNA]</scope>
    <source>
        <strain evidence="2 3">DSM 16400</strain>
    </source>
</reference>
<accession>A0A2M9D6V6</accession>
<comment type="caution">
    <text evidence="2">The sequence shown here is derived from an EMBL/GenBank/DDBJ whole genome shotgun (WGS) entry which is preliminary data.</text>
</comment>
<keyword evidence="3" id="KW-1185">Reference proteome</keyword>
<organism evidence="2 3">
    <name type="scientific">Salinibacterium amurskyense</name>
    <dbReference type="NCBI Taxonomy" id="205941"/>
    <lineage>
        <taxon>Bacteria</taxon>
        <taxon>Bacillati</taxon>
        <taxon>Actinomycetota</taxon>
        <taxon>Actinomycetes</taxon>
        <taxon>Micrococcales</taxon>
        <taxon>Microbacteriaceae</taxon>
        <taxon>Salinibacterium</taxon>
    </lineage>
</organism>
<dbReference type="Pfam" id="PF03473">
    <property type="entry name" value="MOSC"/>
    <property type="match status" value="1"/>
</dbReference>
<dbReference type="OrthoDB" id="9793178at2"/>
<evidence type="ECO:0000313" key="3">
    <source>
        <dbReference type="Proteomes" id="UP000231742"/>
    </source>
</evidence>
<dbReference type="GO" id="GO:0003824">
    <property type="term" value="F:catalytic activity"/>
    <property type="evidence" value="ECO:0007669"/>
    <property type="project" value="InterPro"/>
</dbReference>
<evidence type="ECO:0000259" key="1">
    <source>
        <dbReference type="PROSITE" id="PS51340"/>
    </source>
</evidence>
<dbReference type="GO" id="GO:0030170">
    <property type="term" value="F:pyridoxal phosphate binding"/>
    <property type="evidence" value="ECO:0007669"/>
    <property type="project" value="InterPro"/>
</dbReference>
<dbReference type="AlphaFoldDB" id="A0A2M9D6V6"/>